<comment type="caution">
    <text evidence="1">The sequence shown here is derived from an EMBL/GenBank/DDBJ whole genome shotgun (WGS) entry which is preliminary data.</text>
</comment>
<name>A0ABT8VSB2_9FLAO</name>
<protein>
    <submittedName>
        <fullName evidence="1">Glycosyltransferase family protein</fullName>
    </submittedName>
</protein>
<evidence type="ECO:0000313" key="1">
    <source>
        <dbReference type="EMBL" id="MDO3694860.1"/>
    </source>
</evidence>
<dbReference type="Gene3D" id="3.40.50.2000">
    <property type="entry name" value="Glycogen Phosphorylase B"/>
    <property type="match status" value="1"/>
</dbReference>
<reference evidence="1" key="1">
    <citation type="submission" date="2023-07" db="EMBL/GenBank/DDBJ databases">
        <title>Wenyingzhuangia sp. chi5 genome sequencing and assembly.</title>
        <authorList>
            <person name="Park S."/>
        </authorList>
    </citation>
    <scope>NUCLEOTIDE SEQUENCE</scope>
    <source>
        <strain evidence="1">Chi5</strain>
    </source>
</reference>
<dbReference type="SUPFAM" id="SSF53756">
    <property type="entry name" value="UDP-Glycosyltransferase/glycogen phosphorylase"/>
    <property type="match status" value="1"/>
</dbReference>
<dbReference type="Pfam" id="PF13528">
    <property type="entry name" value="Glyco_trans_1_3"/>
    <property type="match status" value="1"/>
</dbReference>
<proteinExistence type="predicted"/>
<evidence type="ECO:0000313" key="2">
    <source>
        <dbReference type="Proteomes" id="UP001168642"/>
    </source>
</evidence>
<dbReference type="EMBL" id="JAUMIT010000003">
    <property type="protein sequence ID" value="MDO3694860.1"/>
    <property type="molecule type" value="Genomic_DNA"/>
</dbReference>
<sequence>MKVLYAIQGTGNGHLSRARDIVPILQKKVDLDILVSGVQADVKLPFEIKYQLQGMSFIFGKKGGVDLWKTVKNSDFNQFRKEMNKINIKQYDLVINDFEPLSAWAAKLNNIPCVSMSHQAAVKAKESPKPKKKDFIGERILKRYAPTDAYYGFHFKKYNSHIYTPVIRKEIRDLNPISGDYYTVYLPAYGDKKLIAFFNQFEETNWQVFSKHTKNAYKNGNVIIEPINNTTFIKSFENCTGMICGAGFETPAEALYLKKKLLVIPMKNQYEQQCNAQALLELGVPVIKKLKNKHAQIVKEWINEEQFIPVEYADETEEIIDLILSKYSYL</sequence>
<gene>
    <name evidence="1" type="ORF">QVZ41_08390</name>
</gene>
<dbReference type="Proteomes" id="UP001168642">
    <property type="component" value="Unassembled WGS sequence"/>
</dbReference>
<keyword evidence="2" id="KW-1185">Reference proteome</keyword>
<organism evidence="1 2">
    <name type="scientific">Wenyingzhuangia gilva</name>
    <dbReference type="NCBI Taxonomy" id="3057677"/>
    <lineage>
        <taxon>Bacteria</taxon>
        <taxon>Pseudomonadati</taxon>
        <taxon>Bacteroidota</taxon>
        <taxon>Flavobacteriia</taxon>
        <taxon>Flavobacteriales</taxon>
        <taxon>Flavobacteriaceae</taxon>
        <taxon>Wenyingzhuangia</taxon>
    </lineage>
</organism>
<dbReference type="RefSeq" id="WP_302884113.1">
    <property type="nucleotide sequence ID" value="NZ_JAUMIT010000003.1"/>
</dbReference>
<accession>A0ABT8VSB2</accession>